<dbReference type="PANTHER" id="PTHR30161">
    <property type="entry name" value="FLAGELLAR EXPORT PROTEIN, MEMBRANE FLHA SUBUNIT-RELATED"/>
    <property type="match status" value="1"/>
</dbReference>
<evidence type="ECO:0000256" key="1">
    <source>
        <dbReference type="ARBA" id="ARBA00004651"/>
    </source>
</evidence>
<dbReference type="AlphaFoldDB" id="A0A419EXV2"/>
<dbReference type="GO" id="GO:0005886">
    <property type="term" value="C:plasma membrane"/>
    <property type="evidence" value="ECO:0007669"/>
    <property type="project" value="UniProtKB-SubCell"/>
</dbReference>
<accession>A0A419EXV2</accession>
<dbReference type="EMBL" id="QZKI01000077">
    <property type="protein sequence ID" value="RJP69882.1"/>
    <property type="molecule type" value="Genomic_DNA"/>
</dbReference>
<evidence type="ECO:0000256" key="7">
    <source>
        <dbReference type="RuleBase" id="RU364093"/>
    </source>
</evidence>
<dbReference type="PROSITE" id="PS00994">
    <property type="entry name" value="FHIPEP"/>
    <property type="match status" value="1"/>
</dbReference>
<protein>
    <recommendedName>
        <fullName evidence="7">Flagellar biosynthesis protein FlhA</fullName>
    </recommendedName>
</protein>
<evidence type="ECO:0000313" key="9">
    <source>
        <dbReference type="Proteomes" id="UP000285961"/>
    </source>
</evidence>
<keyword evidence="3 7" id="KW-1003">Cell membrane</keyword>
<evidence type="ECO:0000313" key="8">
    <source>
        <dbReference type="EMBL" id="RJP69882.1"/>
    </source>
</evidence>
<dbReference type="Gene3D" id="1.10.8.540">
    <property type="entry name" value="FHIPEP family, domain 3"/>
    <property type="match status" value="1"/>
</dbReference>
<name>A0A419EXV2_9BACT</name>
<dbReference type="InterPro" id="IPR001712">
    <property type="entry name" value="T3SS_FHIPEP"/>
</dbReference>
<keyword evidence="6 7" id="KW-0472">Membrane</keyword>
<feature type="transmembrane region" description="Helical" evidence="7">
    <location>
        <begin position="277"/>
        <end position="297"/>
    </location>
</feature>
<evidence type="ECO:0000256" key="3">
    <source>
        <dbReference type="ARBA" id="ARBA00022475"/>
    </source>
</evidence>
<feature type="transmembrane region" description="Helical" evidence="7">
    <location>
        <begin position="243"/>
        <end position="265"/>
    </location>
</feature>
<evidence type="ECO:0000256" key="5">
    <source>
        <dbReference type="ARBA" id="ARBA00022989"/>
    </source>
</evidence>
<keyword evidence="5 7" id="KW-1133">Transmembrane helix</keyword>
<evidence type="ECO:0000256" key="4">
    <source>
        <dbReference type="ARBA" id="ARBA00022692"/>
    </source>
</evidence>
<dbReference type="Pfam" id="PF00771">
    <property type="entry name" value="FHIPEP"/>
    <property type="match status" value="1"/>
</dbReference>
<dbReference type="Gene3D" id="3.40.30.60">
    <property type="entry name" value="FHIPEP family, domain 1"/>
    <property type="match status" value="1"/>
</dbReference>
<keyword evidence="4 7" id="KW-0812">Transmembrane</keyword>
<evidence type="ECO:0000256" key="6">
    <source>
        <dbReference type="ARBA" id="ARBA00023136"/>
    </source>
</evidence>
<dbReference type="InterPro" id="IPR025505">
    <property type="entry name" value="FHIPEP_CS"/>
</dbReference>
<dbReference type="NCBIfam" id="TIGR01398">
    <property type="entry name" value="FlhA"/>
    <property type="match status" value="1"/>
</dbReference>
<dbReference type="Proteomes" id="UP000285961">
    <property type="component" value="Unassembled WGS sequence"/>
</dbReference>
<keyword evidence="8" id="KW-0282">Flagellum</keyword>
<dbReference type="PIRSF" id="PIRSF005419">
    <property type="entry name" value="FlhA"/>
    <property type="match status" value="1"/>
</dbReference>
<dbReference type="InterPro" id="IPR006301">
    <property type="entry name" value="FlhA"/>
</dbReference>
<dbReference type="InterPro" id="IPR042193">
    <property type="entry name" value="FHIPEP_3"/>
</dbReference>
<feature type="transmembrane region" description="Helical" evidence="7">
    <location>
        <begin position="74"/>
        <end position="95"/>
    </location>
</feature>
<organism evidence="8 9">
    <name type="scientific">Candidatus Abyssobacteria bacterium SURF_17</name>
    <dbReference type="NCBI Taxonomy" id="2093361"/>
    <lineage>
        <taxon>Bacteria</taxon>
        <taxon>Pseudomonadati</taxon>
        <taxon>Candidatus Hydrogenedentota</taxon>
        <taxon>Candidatus Abyssobacteria</taxon>
    </lineage>
</organism>
<comment type="similarity">
    <text evidence="2 7">Belongs to the FHIPEP (flagella/HR/invasion proteins export pore) family.</text>
</comment>
<feature type="transmembrane region" description="Helical" evidence="7">
    <location>
        <begin position="115"/>
        <end position="133"/>
    </location>
</feature>
<keyword evidence="7" id="KW-1006">Bacterial flagellum protein export</keyword>
<keyword evidence="7" id="KW-0813">Transport</keyword>
<keyword evidence="8" id="KW-0969">Cilium</keyword>
<comment type="subcellular location">
    <subcellularLocation>
        <location evidence="1 7">Cell membrane</location>
        <topology evidence="1 7">Multi-pass membrane protein</topology>
    </subcellularLocation>
</comment>
<dbReference type="PANTHER" id="PTHR30161:SF1">
    <property type="entry name" value="FLAGELLAR BIOSYNTHESIS PROTEIN FLHA-RELATED"/>
    <property type="match status" value="1"/>
</dbReference>
<sequence length="694" mass="76458">MAQTTIAPRFLRMARNQDVIVAVIIIGILFVMLVRVPPWTLDLLLTMNISIAVLMILVTMYVREPLQFSVFPSLLLVTTLFRLALNVASTRLILLEAYAGKVIQAFGTFVVGGNYVVGMIIFLIIVVIQFVVITRGAGRISEVAARFTLDAMPGKQMSIDADLNAGLVTEEQARARRRSIEDEADFYGAMDGATKFIRGDVIAGLIITGINIIGGLIIGVLQQGFSLAEAARTYTILTVGDGLVAQVPALFISTAAGIIITRTVSEANLGSDITRQMFTFPRAVAIAAVLLTIFGLIPGLPTVPFLMIAAGTGFVWYQLNRSQTRERLAEERERKARQEAAPKAPENVEGLLKVDAMEIEIGYGLIPLADPKQGGDLLDRISDIRRRMALKLGIVLPPIRIRDNMALKPNEYTIKIRGNEVARGELLTDHYLIMNPGNVMEKIPGITTREPAFGLEATWITESQRARAEQLGYTIVDPPSVLATHLTEIIQTRGHELLGRQEVSNLIENVKKTSPVVVEELIPNILTMGDVQKVLRNLLRERIPIRNLEMILETLADYGRRTKDAVVLTEYVRQTLGRTICQEHMDERGRITAVTLDPKLEQKISDALRESEGTTYVALDPITVQKIISAMTTESKRMTGEGRQPIVVCSPRVRPYFKQLVQASLPGLVVLSFAEIVPEAKLHAERMVSIEGGG</sequence>
<keyword evidence="8" id="KW-0966">Cell projection</keyword>
<proteinExistence type="inferred from homology"/>
<dbReference type="GO" id="GO:0009306">
    <property type="term" value="P:protein secretion"/>
    <property type="evidence" value="ECO:0007669"/>
    <property type="project" value="InterPro"/>
</dbReference>
<feature type="transmembrane region" description="Helical" evidence="7">
    <location>
        <begin position="43"/>
        <end position="62"/>
    </location>
</feature>
<gene>
    <name evidence="7 8" type="primary">flhA</name>
    <name evidence="8" type="ORF">C4532_10130</name>
</gene>
<keyword evidence="7" id="KW-1005">Bacterial flagellum biogenesis</keyword>
<keyword evidence="7" id="KW-0653">Protein transport</keyword>
<feature type="transmembrane region" description="Helical" evidence="7">
    <location>
        <begin position="201"/>
        <end position="223"/>
    </location>
</feature>
<dbReference type="Gene3D" id="3.40.50.12790">
    <property type="entry name" value="FHIPEP family, domain 4"/>
    <property type="match status" value="1"/>
</dbReference>
<evidence type="ECO:0000256" key="2">
    <source>
        <dbReference type="ARBA" id="ARBA00008835"/>
    </source>
</evidence>
<reference evidence="8 9" key="1">
    <citation type="journal article" date="2017" name="ISME J.">
        <title>Energy and carbon metabolisms in a deep terrestrial subsurface fluid microbial community.</title>
        <authorList>
            <person name="Momper L."/>
            <person name="Jungbluth S.P."/>
            <person name="Lee M.D."/>
            <person name="Amend J.P."/>
        </authorList>
    </citation>
    <scope>NUCLEOTIDE SEQUENCE [LARGE SCALE GENOMIC DNA]</scope>
    <source>
        <strain evidence="8">SURF_17</strain>
    </source>
</reference>
<feature type="transmembrane region" description="Helical" evidence="7">
    <location>
        <begin position="19"/>
        <end position="37"/>
    </location>
</feature>
<dbReference type="InterPro" id="IPR042196">
    <property type="entry name" value="FHIPEP_4"/>
</dbReference>
<dbReference type="InterPro" id="IPR042194">
    <property type="entry name" value="FHIPEP_1"/>
</dbReference>
<dbReference type="GO" id="GO:0044780">
    <property type="term" value="P:bacterial-type flagellum assembly"/>
    <property type="evidence" value="ECO:0007669"/>
    <property type="project" value="InterPro"/>
</dbReference>
<comment type="caution">
    <text evidence="8">The sequence shown here is derived from an EMBL/GenBank/DDBJ whole genome shotgun (WGS) entry which is preliminary data.</text>
</comment>
<comment type="function">
    <text evidence="7">Required for formation of the rod structure of the flagellar apparatus. Together with FliI and FliH, may constitute the export apparatus of flagellin.</text>
</comment>
<dbReference type="PRINTS" id="PR00949">
    <property type="entry name" value="TYPE3IMAPROT"/>
</dbReference>